<dbReference type="EMBL" id="CAXAMN010023740">
    <property type="protein sequence ID" value="CAK9080458.1"/>
    <property type="molecule type" value="Genomic_DNA"/>
</dbReference>
<protein>
    <submittedName>
        <fullName evidence="1">Uncharacterized protein</fullName>
    </submittedName>
</protein>
<organism evidence="1 2">
    <name type="scientific">Durusdinium trenchii</name>
    <dbReference type="NCBI Taxonomy" id="1381693"/>
    <lineage>
        <taxon>Eukaryota</taxon>
        <taxon>Sar</taxon>
        <taxon>Alveolata</taxon>
        <taxon>Dinophyceae</taxon>
        <taxon>Suessiales</taxon>
        <taxon>Symbiodiniaceae</taxon>
        <taxon>Durusdinium</taxon>
    </lineage>
</organism>
<dbReference type="GO" id="GO:0006508">
    <property type="term" value="P:proteolysis"/>
    <property type="evidence" value="ECO:0007669"/>
    <property type="project" value="UniProtKB-KW"/>
</dbReference>
<dbReference type="PANTHER" id="PTHR21646">
    <property type="entry name" value="UBIQUITIN CARBOXYL-TERMINAL HYDROLASE"/>
    <property type="match status" value="1"/>
</dbReference>
<name>A0ABP0PWR6_9DINO</name>
<evidence type="ECO:0000313" key="2">
    <source>
        <dbReference type="Proteomes" id="UP001642484"/>
    </source>
</evidence>
<sequence>MAQCRDDSPNRAKVARGASAPMTASGYSGTKLPLPLRFLRRSSSLNSAARLCESATPTQSSPRSKARPPPLPTLPSAARRLLSKGSASRASSLGHPQAERGNAHTTGRAMKSDPEQVPCHEVDASQGHASTVVTTHSEKTAWLGRARASPLPGLRALSGSSHDKKDKITGPKVAPSQDPSGIETLAAGPKASAPPLPPLDRIPSSLPEHVLEARGAGRVGICGTSPFEFFHRMRERRGSSEPPHMVVRDDLPSEGTSSSSKCSKRRAGEPVGLYNLGNTCFLNAAMQSLAHAPLLADYFLKGHFLKDLNAENSFGTGGEIASAFASLLQQLFPEGKDQLAVAPEELLRALCKHCPIVAEQPGTQQDAQEVMAFLLDALHEDLNRIREPKHRATGSRSVLCDKVQKAEERIAAEAWYDHLQRHRSLVVDLCQGQLRSQVKCCECGCASVTFDPFLFLTLPLPPQLKRGRTVHIQEAIKAFCVEEKLQGEDCWGCPRCDRRVSASKRLSLWKLPLLLLVHLKRFGFEAGWGAPTWKIEGEVWTPGRLDLQDFVSEMSPQRVSLQYDLFAAVDHAGVSPFSGHYTASCLRPDGWWRFDDSRAEYLGRAGAEATEKKVIGPWNYLLLFQRRDAPLEPEQIPEQSHRRPELWPHVRDEAEEWSFMGDSFGSRNSHQAL</sequence>
<comment type="caution">
    <text evidence="1">The sequence shown here is derived from an EMBL/GenBank/DDBJ whole genome shotgun (WGS) entry which is preliminary data.</text>
</comment>
<dbReference type="PROSITE" id="PS50235">
    <property type="entry name" value="USP_3"/>
    <property type="match status" value="1"/>
</dbReference>
<dbReference type="PANTHER" id="PTHR21646:SF24">
    <property type="entry name" value="UBIQUITIN CARBOXYL-TERMINAL HYDROLASE"/>
    <property type="match status" value="1"/>
</dbReference>
<dbReference type="InterPro" id="IPR038765">
    <property type="entry name" value="Papain-like_cys_pep_sf"/>
</dbReference>
<gene>
    <name evidence="1" type="ORF">CCMP2556_LOCUS39512</name>
</gene>
<dbReference type="Proteomes" id="UP001642484">
    <property type="component" value="Unassembled WGS sequence"/>
</dbReference>
<dbReference type="SUPFAM" id="SSF54001">
    <property type="entry name" value="Cysteine proteinases"/>
    <property type="match status" value="1"/>
</dbReference>
<dbReference type="InterPro" id="IPR001394">
    <property type="entry name" value="Peptidase_C19_UCH"/>
</dbReference>
<evidence type="ECO:0000313" key="1">
    <source>
        <dbReference type="EMBL" id="CAK9080458.1"/>
    </source>
</evidence>
<reference evidence="1 2" key="1">
    <citation type="submission" date="2024-02" db="EMBL/GenBank/DDBJ databases">
        <authorList>
            <person name="Chen Y."/>
            <person name="Shah S."/>
            <person name="Dougan E. K."/>
            <person name="Thang M."/>
            <person name="Chan C."/>
        </authorList>
    </citation>
    <scope>NUCLEOTIDE SEQUENCE [LARGE SCALE GENOMIC DNA]</scope>
</reference>
<dbReference type="Gene3D" id="3.90.70.10">
    <property type="entry name" value="Cysteine proteinases"/>
    <property type="match status" value="1"/>
</dbReference>
<dbReference type="InterPro" id="IPR018200">
    <property type="entry name" value="USP_CS"/>
</dbReference>
<dbReference type="InterPro" id="IPR050185">
    <property type="entry name" value="Ub_carboxyl-term_hydrolase"/>
</dbReference>
<accession>A0ABP0PWR6</accession>
<proteinExistence type="predicted"/>
<dbReference type="GO" id="GO:0008233">
    <property type="term" value="F:peptidase activity"/>
    <property type="evidence" value="ECO:0007669"/>
    <property type="project" value="UniProtKB-KW"/>
</dbReference>
<dbReference type="InterPro" id="IPR028889">
    <property type="entry name" value="USP"/>
</dbReference>
<dbReference type="Pfam" id="PF00443">
    <property type="entry name" value="UCH"/>
    <property type="match status" value="1"/>
</dbReference>
<dbReference type="PROSITE" id="PS00972">
    <property type="entry name" value="USP_1"/>
    <property type="match status" value="1"/>
</dbReference>
<keyword evidence="2" id="KW-1185">Reference proteome</keyword>